<gene>
    <name evidence="1" type="ORF">E2C01_084779</name>
</gene>
<proteinExistence type="predicted"/>
<reference evidence="1 2" key="1">
    <citation type="submission" date="2019-05" db="EMBL/GenBank/DDBJ databases">
        <title>Another draft genome of Portunus trituberculatus and its Hox gene families provides insights of decapod evolution.</title>
        <authorList>
            <person name="Jeong J.-H."/>
            <person name="Song I."/>
            <person name="Kim S."/>
            <person name="Choi T."/>
            <person name="Kim D."/>
            <person name="Ryu S."/>
            <person name="Kim W."/>
        </authorList>
    </citation>
    <scope>NUCLEOTIDE SEQUENCE [LARGE SCALE GENOMIC DNA]</scope>
    <source>
        <tissue evidence="1">Muscle</tissue>
    </source>
</reference>
<name>A0A5B7J528_PORTR</name>
<dbReference type="Proteomes" id="UP000324222">
    <property type="component" value="Unassembled WGS sequence"/>
</dbReference>
<organism evidence="1 2">
    <name type="scientific">Portunus trituberculatus</name>
    <name type="common">Swimming crab</name>
    <name type="synonym">Neptunus trituberculatus</name>
    <dbReference type="NCBI Taxonomy" id="210409"/>
    <lineage>
        <taxon>Eukaryota</taxon>
        <taxon>Metazoa</taxon>
        <taxon>Ecdysozoa</taxon>
        <taxon>Arthropoda</taxon>
        <taxon>Crustacea</taxon>
        <taxon>Multicrustacea</taxon>
        <taxon>Malacostraca</taxon>
        <taxon>Eumalacostraca</taxon>
        <taxon>Eucarida</taxon>
        <taxon>Decapoda</taxon>
        <taxon>Pleocyemata</taxon>
        <taxon>Brachyura</taxon>
        <taxon>Eubrachyura</taxon>
        <taxon>Portunoidea</taxon>
        <taxon>Portunidae</taxon>
        <taxon>Portuninae</taxon>
        <taxon>Portunus</taxon>
    </lineage>
</organism>
<evidence type="ECO:0000313" key="1">
    <source>
        <dbReference type="EMBL" id="MPC89819.1"/>
    </source>
</evidence>
<sequence>MKGARLKALAGSKTSMRTR</sequence>
<dbReference type="EMBL" id="VSRR010082304">
    <property type="protein sequence ID" value="MPC89819.1"/>
    <property type="molecule type" value="Genomic_DNA"/>
</dbReference>
<dbReference type="AlphaFoldDB" id="A0A5B7J528"/>
<evidence type="ECO:0000313" key="2">
    <source>
        <dbReference type="Proteomes" id="UP000324222"/>
    </source>
</evidence>
<accession>A0A5B7J528</accession>
<comment type="caution">
    <text evidence="1">The sequence shown here is derived from an EMBL/GenBank/DDBJ whole genome shotgun (WGS) entry which is preliminary data.</text>
</comment>
<protein>
    <submittedName>
        <fullName evidence="1">Uncharacterized protein</fullName>
    </submittedName>
</protein>
<keyword evidence="2" id="KW-1185">Reference proteome</keyword>